<sequence length="157" mass="17304">MPLLLQSLAIDPNKSTDDGDMRSVVLAMQKKMLYALSALTEANEKAQLLFLNNNGVGLVAKIIGAPDRPVGLQHKALQLALHYLLECEAAVDAIDLIALQLPDCASVYDPVLRPTIHLMNATWFDDPDLDNDFKAESMRKLSLLLRALQLATPRDEL</sequence>
<organism evidence="1 2">
    <name type="scientific">Aphanomyces invadans</name>
    <dbReference type="NCBI Taxonomy" id="157072"/>
    <lineage>
        <taxon>Eukaryota</taxon>
        <taxon>Sar</taxon>
        <taxon>Stramenopiles</taxon>
        <taxon>Oomycota</taxon>
        <taxon>Saprolegniomycetes</taxon>
        <taxon>Saprolegniales</taxon>
        <taxon>Verrucalvaceae</taxon>
        <taxon>Aphanomyces</taxon>
    </lineage>
</organism>
<protein>
    <submittedName>
        <fullName evidence="1">Uncharacterized protein</fullName>
    </submittedName>
</protein>
<name>A0A3R6V5F3_9STRA</name>
<dbReference type="InterPro" id="IPR011989">
    <property type="entry name" value="ARM-like"/>
</dbReference>
<evidence type="ECO:0000313" key="1">
    <source>
        <dbReference type="EMBL" id="RHY24959.1"/>
    </source>
</evidence>
<dbReference type="Proteomes" id="UP000285060">
    <property type="component" value="Unassembled WGS sequence"/>
</dbReference>
<dbReference type="VEuPathDB" id="FungiDB:H310_14003"/>
<keyword evidence="2" id="KW-1185">Reference proteome</keyword>
<dbReference type="Gene3D" id="1.25.10.10">
    <property type="entry name" value="Leucine-rich Repeat Variant"/>
    <property type="match status" value="1"/>
</dbReference>
<dbReference type="EMBL" id="QUSY01001438">
    <property type="protein sequence ID" value="RHY24959.1"/>
    <property type="molecule type" value="Genomic_DNA"/>
</dbReference>
<dbReference type="AlphaFoldDB" id="A0A3R6V5F3"/>
<evidence type="ECO:0000313" key="2">
    <source>
        <dbReference type="Proteomes" id="UP000285060"/>
    </source>
</evidence>
<comment type="caution">
    <text evidence="1">The sequence shown here is derived from an EMBL/GenBank/DDBJ whole genome shotgun (WGS) entry which is preliminary data.</text>
</comment>
<accession>A0A3R6V5F3</accession>
<reference evidence="1 2" key="1">
    <citation type="submission" date="2018-08" db="EMBL/GenBank/DDBJ databases">
        <title>Aphanomyces genome sequencing and annotation.</title>
        <authorList>
            <person name="Minardi D."/>
            <person name="Oidtmann B."/>
            <person name="Van Der Giezen M."/>
            <person name="Studholme D.J."/>
        </authorList>
    </citation>
    <scope>NUCLEOTIDE SEQUENCE [LARGE SCALE GENOMIC DNA]</scope>
    <source>
        <strain evidence="1 2">NJM0002</strain>
    </source>
</reference>
<proteinExistence type="predicted"/>
<gene>
    <name evidence="1" type="ORF">DYB32_008594</name>
</gene>